<gene>
    <name evidence="2" type="ORF">J2853_002727</name>
</gene>
<keyword evidence="3" id="KW-1185">Reference proteome</keyword>
<evidence type="ECO:0000313" key="2">
    <source>
        <dbReference type="EMBL" id="MDP9843516.1"/>
    </source>
</evidence>
<dbReference type="Proteomes" id="UP001225356">
    <property type="component" value="Unassembled WGS sequence"/>
</dbReference>
<accession>A0ABT9QAW7</accession>
<sequence length="34" mass="3813">MPLDAADAPKRDTTYTLVAPSKSTQQQRKVHDSR</sequence>
<reference evidence="2 3" key="1">
    <citation type="submission" date="2023-07" db="EMBL/GenBank/DDBJ databases">
        <title>Sequencing the genomes of 1000 actinobacteria strains.</title>
        <authorList>
            <person name="Klenk H.-P."/>
        </authorList>
    </citation>
    <scope>NUCLEOTIDE SEQUENCE [LARGE SCALE GENOMIC DNA]</scope>
    <source>
        <strain evidence="2 3">DSM 46740</strain>
    </source>
</reference>
<evidence type="ECO:0000313" key="3">
    <source>
        <dbReference type="Proteomes" id="UP001225356"/>
    </source>
</evidence>
<protein>
    <submittedName>
        <fullName evidence="2">Uncharacterized protein</fullName>
    </submittedName>
</protein>
<name>A0ABT9QAW7_9ACTN</name>
<comment type="caution">
    <text evidence="2">The sequence shown here is derived from an EMBL/GenBank/DDBJ whole genome shotgun (WGS) entry which is preliminary data.</text>
</comment>
<feature type="region of interest" description="Disordered" evidence="1">
    <location>
        <begin position="1"/>
        <end position="34"/>
    </location>
</feature>
<dbReference type="EMBL" id="JAUSQU010000001">
    <property type="protein sequence ID" value="MDP9843516.1"/>
    <property type="molecule type" value="Genomic_DNA"/>
</dbReference>
<proteinExistence type="predicted"/>
<evidence type="ECO:0000256" key="1">
    <source>
        <dbReference type="SAM" id="MobiDB-lite"/>
    </source>
</evidence>
<organism evidence="2 3">
    <name type="scientific">Streptosporangium lutulentum</name>
    <dbReference type="NCBI Taxonomy" id="1461250"/>
    <lineage>
        <taxon>Bacteria</taxon>
        <taxon>Bacillati</taxon>
        <taxon>Actinomycetota</taxon>
        <taxon>Actinomycetes</taxon>
        <taxon>Streptosporangiales</taxon>
        <taxon>Streptosporangiaceae</taxon>
        <taxon>Streptosporangium</taxon>
    </lineage>
</organism>